<protein>
    <recommendedName>
        <fullName evidence="1">CobN/magnesium chelatase domain-containing protein</fullName>
    </recommendedName>
</protein>
<dbReference type="Pfam" id="PF02514">
    <property type="entry name" value="CobN-Mg_chel"/>
    <property type="match status" value="1"/>
</dbReference>
<evidence type="ECO:0000313" key="3">
    <source>
        <dbReference type="Proteomes" id="UP000000305"/>
    </source>
</evidence>
<reference evidence="2 3" key="1">
    <citation type="journal article" date="2011" name="Science">
        <title>The ecoresponsive genome of Daphnia pulex.</title>
        <authorList>
            <person name="Colbourne J.K."/>
            <person name="Pfrender M.E."/>
            <person name="Gilbert D."/>
            <person name="Thomas W.K."/>
            <person name="Tucker A."/>
            <person name="Oakley T.H."/>
            <person name="Tokishita S."/>
            <person name="Aerts A."/>
            <person name="Arnold G.J."/>
            <person name="Basu M.K."/>
            <person name="Bauer D.J."/>
            <person name="Caceres C.E."/>
            <person name="Carmel L."/>
            <person name="Casola C."/>
            <person name="Choi J.H."/>
            <person name="Detter J.C."/>
            <person name="Dong Q."/>
            <person name="Dusheyko S."/>
            <person name="Eads B.D."/>
            <person name="Frohlich T."/>
            <person name="Geiler-Samerotte K.A."/>
            <person name="Gerlach D."/>
            <person name="Hatcher P."/>
            <person name="Jogdeo S."/>
            <person name="Krijgsveld J."/>
            <person name="Kriventseva E.V."/>
            <person name="Kultz D."/>
            <person name="Laforsch C."/>
            <person name="Lindquist E."/>
            <person name="Lopez J."/>
            <person name="Manak J.R."/>
            <person name="Muller J."/>
            <person name="Pangilinan J."/>
            <person name="Patwardhan R.P."/>
            <person name="Pitluck S."/>
            <person name="Pritham E.J."/>
            <person name="Rechtsteiner A."/>
            <person name="Rho M."/>
            <person name="Rogozin I.B."/>
            <person name="Sakarya O."/>
            <person name="Salamov A."/>
            <person name="Schaack S."/>
            <person name="Shapiro H."/>
            <person name="Shiga Y."/>
            <person name="Skalitzky C."/>
            <person name="Smith Z."/>
            <person name="Souvorov A."/>
            <person name="Sung W."/>
            <person name="Tang Z."/>
            <person name="Tsuchiya D."/>
            <person name="Tu H."/>
            <person name="Vos H."/>
            <person name="Wang M."/>
            <person name="Wolf Y.I."/>
            <person name="Yamagata H."/>
            <person name="Yamada T."/>
            <person name="Ye Y."/>
            <person name="Shaw J.R."/>
            <person name="Andrews J."/>
            <person name="Crease T.J."/>
            <person name="Tang H."/>
            <person name="Lucas S.M."/>
            <person name="Robertson H.M."/>
            <person name="Bork P."/>
            <person name="Koonin E.V."/>
            <person name="Zdobnov E.M."/>
            <person name="Grigoriev I.V."/>
            <person name="Lynch M."/>
            <person name="Boore J.L."/>
        </authorList>
    </citation>
    <scope>NUCLEOTIDE SEQUENCE [LARGE SCALE GENOMIC DNA]</scope>
</reference>
<dbReference type="EMBL" id="GL735539">
    <property type="protein sequence ID" value="EFX60815.1"/>
    <property type="molecule type" value="Genomic_DNA"/>
</dbReference>
<dbReference type="Proteomes" id="UP000000305">
    <property type="component" value="Unassembled WGS sequence"/>
</dbReference>
<feature type="non-terminal residue" evidence="2">
    <location>
        <position position="89"/>
    </location>
</feature>
<gene>
    <name evidence="2" type="ORF">DAPPUDRAFT_341271</name>
</gene>
<evidence type="ECO:0000259" key="1">
    <source>
        <dbReference type="Pfam" id="PF02514"/>
    </source>
</evidence>
<proteinExistence type="predicted"/>
<dbReference type="InParanoid" id="E9I5B5"/>
<dbReference type="HOGENOM" id="CLU_2461037_0_0_1"/>
<dbReference type="AlphaFoldDB" id="E9I5B5"/>
<dbReference type="KEGG" id="dpx:DAPPUDRAFT_341271"/>
<feature type="domain" description="CobN/magnesium chelatase" evidence="1">
    <location>
        <begin position="5"/>
        <end position="84"/>
    </location>
</feature>
<accession>E9I5B5</accession>
<organism evidence="2 3">
    <name type="scientific">Daphnia pulex</name>
    <name type="common">Water flea</name>
    <dbReference type="NCBI Taxonomy" id="6669"/>
    <lineage>
        <taxon>Eukaryota</taxon>
        <taxon>Metazoa</taxon>
        <taxon>Ecdysozoa</taxon>
        <taxon>Arthropoda</taxon>
        <taxon>Crustacea</taxon>
        <taxon>Branchiopoda</taxon>
        <taxon>Diplostraca</taxon>
        <taxon>Cladocera</taxon>
        <taxon>Anomopoda</taxon>
        <taxon>Daphniidae</taxon>
        <taxon>Daphnia</taxon>
    </lineage>
</organism>
<keyword evidence="3" id="KW-1185">Reference proteome</keyword>
<name>E9I5B5_DAPPU</name>
<evidence type="ECO:0000313" key="2">
    <source>
        <dbReference type="EMBL" id="EFX60815.1"/>
    </source>
</evidence>
<dbReference type="InterPro" id="IPR003672">
    <property type="entry name" value="CobN/Mg_chltase"/>
</dbReference>
<sequence length="89" mass="9733">MALLDGKPIVDVLINTQITLSPEARRQEFEALGIPVIQAMAYRRGDAAEWAADPQGVQLMDVPFYLAQAEYTGITDIQIAAATRKGDDQ</sequence>